<evidence type="ECO:0000313" key="1">
    <source>
        <dbReference type="EMBL" id="VWB23892.1"/>
    </source>
</evidence>
<gene>
    <name evidence="1" type="ORF">BLA15945_00992</name>
</gene>
<accession>A0A6P2I3H1</accession>
<dbReference type="EMBL" id="CABVPU010000003">
    <property type="protein sequence ID" value="VWB23892.1"/>
    <property type="molecule type" value="Genomic_DNA"/>
</dbReference>
<sequence length="70" mass="7408">MGPLFDAHYQPAHVTFIAGTITVRVARKSRQIGGFSHCSDTSLLEPAAAFMIAFAAVSIESLTGSIQSRA</sequence>
<dbReference type="AlphaFoldDB" id="A0A6P2I3H1"/>
<organism evidence="1 2">
    <name type="scientific">Burkholderia lata (strain ATCC 17760 / DSM 23089 / LMG 22485 / NCIMB 9086 / R18194 / 383)</name>
    <dbReference type="NCBI Taxonomy" id="482957"/>
    <lineage>
        <taxon>Bacteria</taxon>
        <taxon>Pseudomonadati</taxon>
        <taxon>Pseudomonadota</taxon>
        <taxon>Betaproteobacteria</taxon>
        <taxon>Burkholderiales</taxon>
        <taxon>Burkholderiaceae</taxon>
        <taxon>Burkholderia</taxon>
        <taxon>Burkholderia cepacia complex</taxon>
    </lineage>
</organism>
<proteinExistence type="predicted"/>
<protein>
    <submittedName>
        <fullName evidence="1">Uncharacterized protein</fullName>
    </submittedName>
</protein>
<dbReference type="Proteomes" id="UP000494174">
    <property type="component" value="Unassembled WGS sequence"/>
</dbReference>
<evidence type="ECO:0000313" key="2">
    <source>
        <dbReference type="Proteomes" id="UP000494174"/>
    </source>
</evidence>
<reference evidence="1 2" key="1">
    <citation type="submission" date="2019-09" db="EMBL/GenBank/DDBJ databases">
        <authorList>
            <person name="Depoorter E."/>
        </authorList>
    </citation>
    <scope>NUCLEOTIDE SEQUENCE [LARGE SCALE GENOMIC DNA]</scope>
    <source>
        <strain evidence="1">R-15945</strain>
    </source>
</reference>
<name>A0A6P2I3H1_BURL3</name>